<dbReference type="Pfam" id="PF00534">
    <property type="entry name" value="Glycos_transf_1"/>
    <property type="match status" value="1"/>
</dbReference>
<evidence type="ECO:0000259" key="3">
    <source>
        <dbReference type="Pfam" id="PF00534"/>
    </source>
</evidence>
<dbReference type="OrthoDB" id="9808602at2"/>
<dbReference type="PANTHER" id="PTHR45947">
    <property type="entry name" value="SULFOQUINOVOSYL TRANSFERASE SQD2"/>
    <property type="match status" value="1"/>
</dbReference>
<dbReference type="Gene3D" id="3.40.50.2000">
    <property type="entry name" value="Glycogen Phosphorylase B"/>
    <property type="match status" value="2"/>
</dbReference>
<gene>
    <name evidence="5" type="ORF">FSW04_00905</name>
</gene>
<keyword evidence="2 5" id="KW-0808">Transferase</keyword>
<dbReference type="Proteomes" id="UP000321805">
    <property type="component" value="Chromosome"/>
</dbReference>
<dbReference type="InterPro" id="IPR001296">
    <property type="entry name" value="Glyco_trans_1"/>
</dbReference>
<name>A0A5B8TZZ0_9ACTN</name>
<evidence type="ECO:0000313" key="5">
    <source>
        <dbReference type="EMBL" id="QEC46275.1"/>
    </source>
</evidence>
<sequence length="386" mass="41403">MKVVVVAEFYPRAADPTLGVWAHRQALAARDAGAEVRVVVLHRPIAPAARARQPAAWREAIAQPTRAVLDGLDVRYLRYVSPPRGRGYAHWGAFAAPALALELRRLRRKFPYDLIHAHYAVPAADAVLRTRPRVPLVISEHGGDVFHTVHLPGGEARVRGAFGAAAIVLANSQGIAGAVRDLGATTARVVHLGTDLTPIARLPPTPAMLVTVGQLIARKRQADVLRAMWILRERRPDLRYRIIGDGPERDVLGRLAAELGLSDRVQLTGRLPHEEAMRQAREASVFVMPSTDEAFGVAYVEAMAAGLPAIGARGEPGPEDIAALGHGLRLVPPADPEALAAEIDTLLDGDWGARIGAAAQQTVTANFTWEACGRATVAAYRDALAS</sequence>
<dbReference type="EMBL" id="CP042430">
    <property type="protein sequence ID" value="QEC46275.1"/>
    <property type="molecule type" value="Genomic_DNA"/>
</dbReference>
<dbReference type="AlphaFoldDB" id="A0A5B8TZZ0"/>
<reference evidence="5 6" key="1">
    <citation type="journal article" date="2018" name="J. Microbiol.">
        <title>Baekduia soli gen. nov., sp. nov., a novel bacterium isolated from the soil of Baekdu Mountain and proposal of a novel family name, Baekduiaceae fam. nov.</title>
        <authorList>
            <person name="An D.S."/>
            <person name="Siddiqi M.Z."/>
            <person name="Kim K.H."/>
            <person name="Yu H.S."/>
            <person name="Im W.T."/>
        </authorList>
    </citation>
    <scope>NUCLEOTIDE SEQUENCE [LARGE SCALE GENOMIC DNA]</scope>
    <source>
        <strain evidence="5 6">BR7-21</strain>
    </source>
</reference>
<organism evidence="5 6">
    <name type="scientific">Baekduia soli</name>
    <dbReference type="NCBI Taxonomy" id="496014"/>
    <lineage>
        <taxon>Bacteria</taxon>
        <taxon>Bacillati</taxon>
        <taxon>Actinomycetota</taxon>
        <taxon>Thermoleophilia</taxon>
        <taxon>Solirubrobacterales</taxon>
        <taxon>Baekduiaceae</taxon>
        <taxon>Baekduia</taxon>
    </lineage>
</organism>
<accession>A0A5B8TZZ0</accession>
<evidence type="ECO:0000256" key="1">
    <source>
        <dbReference type="ARBA" id="ARBA00022676"/>
    </source>
</evidence>
<keyword evidence="6" id="KW-1185">Reference proteome</keyword>
<dbReference type="InterPro" id="IPR050194">
    <property type="entry name" value="Glycosyltransferase_grp1"/>
</dbReference>
<feature type="domain" description="Glycosyltransferase subfamily 4-like N-terminal" evidence="4">
    <location>
        <begin position="21"/>
        <end position="196"/>
    </location>
</feature>
<dbReference type="RefSeq" id="WP_146915298.1">
    <property type="nucleotide sequence ID" value="NZ_CP042430.1"/>
</dbReference>
<dbReference type="GO" id="GO:1901137">
    <property type="term" value="P:carbohydrate derivative biosynthetic process"/>
    <property type="evidence" value="ECO:0007669"/>
    <property type="project" value="UniProtKB-ARBA"/>
</dbReference>
<keyword evidence="1" id="KW-0328">Glycosyltransferase</keyword>
<dbReference type="GO" id="GO:0016757">
    <property type="term" value="F:glycosyltransferase activity"/>
    <property type="evidence" value="ECO:0007669"/>
    <property type="project" value="UniProtKB-KW"/>
</dbReference>
<feature type="domain" description="Glycosyl transferase family 1" evidence="3">
    <location>
        <begin position="201"/>
        <end position="349"/>
    </location>
</feature>
<evidence type="ECO:0000256" key="2">
    <source>
        <dbReference type="ARBA" id="ARBA00022679"/>
    </source>
</evidence>
<evidence type="ECO:0000259" key="4">
    <source>
        <dbReference type="Pfam" id="PF13439"/>
    </source>
</evidence>
<protein>
    <submittedName>
        <fullName evidence="5">Glycosyltransferase family 4 protein</fullName>
    </submittedName>
</protein>
<dbReference type="InterPro" id="IPR028098">
    <property type="entry name" value="Glyco_trans_4-like_N"/>
</dbReference>
<dbReference type="KEGG" id="bsol:FSW04_00905"/>
<evidence type="ECO:0000313" key="6">
    <source>
        <dbReference type="Proteomes" id="UP000321805"/>
    </source>
</evidence>
<dbReference type="Pfam" id="PF13439">
    <property type="entry name" value="Glyco_transf_4"/>
    <property type="match status" value="1"/>
</dbReference>
<proteinExistence type="predicted"/>
<dbReference type="SUPFAM" id="SSF53756">
    <property type="entry name" value="UDP-Glycosyltransferase/glycogen phosphorylase"/>
    <property type="match status" value="1"/>
</dbReference>
<dbReference type="PANTHER" id="PTHR45947:SF14">
    <property type="entry name" value="SLL1723 PROTEIN"/>
    <property type="match status" value="1"/>
</dbReference>